<dbReference type="WBParaSite" id="nRc.2.0.1.t09883-RA">
    <property type="protein sequence ID" value="nRc.2.0.1.t09883-RA"/>
    <property type="gene ID" value="nRc.2.0.1.g09883"/>
</dbReference>
<organism evidence="1 2">
    <name type="scientific">Romanomermis culicivorax</name>
    <name type="common">Nematode worm</name>
    <dbReference type="NCBI Taxonomy" id="13658"/>
    <lineage>
        <taxon>Eukaryota</taxon>
        <taxon>Metazoa</taxon>
        <taxon>Ecdysozoa</taxon>
        <taxon>Nematoda</taxon>
        <taxon>Enoplea</taxon>
        <taxon>Dorylaimia</taxon>
        <taxon>Mermithida</taxon>
        <taxon>Mermithoidea</taxon>
        <taxon>Mermithidae</taxon>
        <taxon>Romanomermis</taxon>
    </lineage>
</organism>
<evidence type="ECO:0000313" key="2">
    <source>
        <dbReference type="WBParaSite" id="nRc.2.0.1.t09883-RA"/>
    </source>
</evidence>
<keyword evidence="1" id="KW-1185">Reference proteome</keyword>
<reference evidence="2" key="1">
    <citation type="submission" date="2022-11" db="UniProtKB">
        <authorList>
            <consortium name="WormBaseParasite"/>
        </authorList>
    </citation>
    <scope>IDENTIFICATION</scope>
</reference>
<sequence length="35" mass="3900">MKRLLDSLDVADTALYQKDQSVTDLSKMGICSCHI</sequence>
<dbReference type="Proteomes" id="UP000887565">
    <property type="component" value="Unplaced"/>
</dbReference>
<dbReference type="AlphaFoldDB" id="A0A915I6W4"/>
<name>A0A915I6W4_ROMCU</name>
<accession>A0A915I6W4</accession>
<protein>
    <submittedName>
        <fullName evidence="2">Uncharacterized protein</fullName>
    </submittedName>
</protein>
<evidence type="ECO:0000313" key="1">
    <source>
        <dbReference type="Proteomes" id="UP000887565"/>
    </source>
</evidence>
<proteinExistence type="predicted"/>